<dbReference type="RefSeq" id="WP_066666264.1">
    <property type="nucleotide sequence ID" value="NZ_LYVF01000013.1"/>
</dbReference>
<keyword evidence="3" id="KW-1185">Reference proteome</keyword>
<dbReference type="OrthoDB" id="1681124at2"/>
<evidence type="ECO:0008006" key="4">
    <source>
        <dbReference type="Google" id="ProtNLM"/>
    </source>
</evidence>
<keyword evidence="1" id="KW-0812">Transmembrane</keyword>
<proteinExistence type="predicted"/>
<evidence type="ECO:0000313" key="3">
    <source>
        <dbReference type="Proteomes" id="UP000078532"/>
    </source>
</evidence>
<accession>A0A1B7LIZ0</accession>
<keyword evidence="1" id="KW-1133">Transmembrane helix</keyword>
<comment type="caution">
    <text evidence="2">The sequence shown here is derived from an EMBL/GenBank/DDBJ whole genome shotgun (WGS) entry which is preliminary data.</text>
</comment>
<organism evidence="2 3">
    <name type="scientific">Desulfotomaculum copahuensis</name>
    <dbReference type="NCBI Taxonomy" id="1838280"/>
    <lineage>
        <taxon>Bacteria</taxon>
        <taxon>Bacillati</taxon>
        <taxon>Bacillota</taxon>
        <taxon>Clostridia</taxon>
        <taxon>Eubacteriales</taxon>
        <taxon>Desulfotomaculaceae</taxon>
        <taxon>Desulfotomaculum</taxon>
    </lineage>
</organism>
<dbReference type="InterPro" id="IPR014245">
    <property type="entry name" value="Spore_III_AF"/>
</dbReference>
<evidence type="ECO:0000313" key="2">
    <source>
        <dbReference type="EMBL" id="OAT86537.1"/>
    </source>
</evidence>
<dbReference type="EMBL" id="LYVF01000013">
    <property type="protein sequence ID" value="OAT86537.1"/>
    <property type="molecule type" value="Genomic_DNA"/>
</dbReference>
<feature type="transmembrane region" description="Helical" evidence="1">
    <location>
        <begin position="33"/>
        <end position="54"/>
    </location>
</feature>
<dbReference type="Proteomes" id="UP000078532">
    <property type="component" value="Unassembled WGS sequence"/>
</dbReference>
<gene>
    <name evidence="2" type="ORF">A6M21_03775</name>
</gene>
<sequence length="220" mass="23260">MEIVRNLVLNLIVIAVLAVFLEMLLPAGDMRRYVKMVMGLLIVIAVLQAAGNLIRGGWQLDMPVPAQTGPSPGAPGLPDIMAGGRRLAADTQAQALEQYRQGLALQIAALAGMNGRLTVREVEVDLYGDKNDKKFGQIRQVQLLFDAAPAAAEQKNPLVGPVKVEVGKNAGAGGNAVSGRAQPPPEVEQAARRAAANVANFYNLSPEQVKFEFRTAAAGG</sequence>
<dbReference type="STRING" id="1838280.A6M21_03775"/>
<evidence type="ECO:0000256" key="1">
    <source>
        <dbReference type="SAM" id="Phobius"/>
    </source>
</evidence>
<dbReference type="AlphaFoldDB" id="A0A1B7LIZ0"/>
<name>A0A1B7LIZ0_9FIRM</name>
<keyword evidence="1" id="KW-0472">Membrane</keyword>
<feature type="transmembrane region" description="Helical" evidence="1">
    <location>
        <begin position="7"/>
        <end position="27"/>
    </location>
</feature>
<reference evidence="2 3" key="1">
    <citation type="submission" date="2016-04" db="EMBL/GenBank/DDBJ databases">
        <authorList>
            <person name="Evans L.H."/>
            <person name="Alamgir A."/>
            <person name="Owens N."/>
            <person name="Weber N.D."/>
            <person name="Virtaneva K."/>
            <person name="Barbian K."/>
            <person name="Babar A."/>
            <person name="Rosenke K."/>
        </authorList>
    </citation>
    <scope>NUCLEOTIDE SEQUENCE [LARGE SCALE GENOMIC DNA]</scope>
    <source>
        <strain evidence="2 3">LMa1</strain>
    </source>
</reference>
<dbReference type="Pfam" id="PF09581">
    <property type="entry name" value="Spore_III_AF"/>
    <property type="match status" value="1"/>
</dbReference>
<protein>
    <recommendedName>
        <fullName evidence="4">Stage III sporulation protein AF</fullName>
    </recommendedName>
</protein>